<proteinExistence type="predicted"/>
<feature type="region of interest" description="Disordered" evidence="6">
    <location>
        <begin position="152"/>
        <end position="201"/>
    </location>
</feature>
<dbReference type="Gene3D" id="2.20.25.80">
    <property type="entry name" value="WRKY domain"/>
    <property type="match status" value="1"/>
</dbReference>
<evidence type="ECO:0000313" key="8">
    <source>
        <dbReference type="EMBL" id="KAH9331281.1"/>
    </source>
</evidence>
<dbReference type="SUPFAM" id="SSF118290">
    <property type="entry name" value="WRKY DNA-binding domain"/>
    <property type="match status" value="1"/>
</dbReference>
<dbReference type="PROSITE" id="PS50811">
    <property type="entry name" value="WRKY"/>
    <property type="match status" value="1"/>
</dbReference>
<dbReference type="GO" id="GO:0005634">
    <property type="term" value="C:nucleus"/>
    <property type="evidence" value="ECO:0007669"/>
    <property type="project" value="UniProtKB-SubCell"/>
</dbReference>
<name>A0AA38LPA6_TAXCH</name>
<dbReference type="PANTHER" id="PTHR31221:SF334">
    <property type="entry name" value="WRKY TRANSCRIPTION FACTOR 57-RELATED"/>
    <property type="match status" value="1"/>
</dbReference>
<sequence length="229" mass="26052">MSQTVATSTNFDLFQSASTNYNTCSSEGLAFSTSSHQNPLNWGGTTTEFMMAQPTNGNTNSFFPGLRRSETFLPQPCFTQQGYGEQVHTNTTQQHQTPEFWKPTWSSQALMKDNEEVTMRRDFNFPFSGSFTDHPKSSADVQPLNALHGQYFSAAGDGHTSEPSEKRQSEENNETQNVKDNSTKPRSKAEKKIRRPRYAFQTRSQVDILDDGYRWRKYGQKSVKNNVYP</sequence>
<evidence type="ECO:0000256" key="2">
    <source>
        <dbReference type="ARBA" id="ARBA00023015"/>
    </source>
</evidence>
<dbReference type="OMA" id="TRHNANF"/>
<evidence type="ECO:0000313" key="9">
    <source>
        <dbReference type="Proteomes" id="UP000824469"/>
    </source>
</evidence>
<evidence type="ECO:0000256" key="1">
    <source>
        <dbReference type="ARBA" id="ARBA00004123"/>
    </source>
</evidence>
<comment type="caution">
    <text evidence="8">The sequence shown here is derived from an EMBL/GenBank/DDBJ whole genome shotgun (WGS) entry which is preliminary data.</text>
</comment>
<dbReference type="InterPro" id="IPR003657">
    <property type="entry name" value="WRKY_dom"/>
</dbReference>
<feature type="compositionally biased region" description="Basic and acidic residues" evidence="6">
    <location>
        <begin position="181"/>
        <end position="190"/>
    </location>
</feature>
<dbReference type="PANTHER" id="PTHR31221">
    <property type="entry name" value="WRKY TRANSCRIPTION FACTOR PROTEIN 1-RELATED"/>
    <property type="match status" value="1"/>
</dbReference>
<dbReference type="AlphaFoldDB" id="A0AA38LPA6"/>
<evidence type="ECO:0000256" key="6">
    <source>
        <dbReference type="SAM" id="MobiDB-lite"/>
    </source>
</evidence>
<evidence type="ECO:0000256" key="4">
    <source>
        <dbReference type="ARBA" id="ARBA00023163"/>
    </source>
</evidence>
<reference evidence="8 9" key="1">
    <citation type="journal article" date="2021" name="Nat. Plants">
        <title>The Taxus genome provides insights into paclitaxel biosynthesis.</title>
        <authorList>
            <person name="Xiong X."/>
            <person name="Gou J."/>
            <person name="Liao Q."/>
            <person name="Li Y."/>
            <person name="Zhou Q."/>
            <person name="Bi G."/>
            <person name="Li C."/>
            <person name="Du R."/>
            <person name="Wang X."/>
            <person name="Sun T."/>
            <person name="Guo L."/>
            <person name="Liang H."/>
            <person name="Lu P."/>
            <person name="Wu Y."/>
            <person name="Zhang Z."/>
            <person name="Ro D.K."/>
            <person name="Shang Y."/>
            <person name="Huang S."/>
            <person name="Yan J."/>
        </authorList>
    </citation>
    <scope>NUCLEOTIDE SEQUENCE [LARGE SCALE GENOMIC DNA]</scope>
    <source>
        <strain evidence="8">Ta-2019</strain>
    </source>
</reference>
<comment type="subcellular location">
    <subcellularLocation>
        <location evidence="1">Nucleus</location>
    </subcellularLocation>
</comment>
<keyword evidence="2" id="KW-0805">Transcription regulation</keyword>
<keyword evidence="4" id="KW-0804">Transcription</keyword>
<accession>A0AA38LPA6</accession>
<keyword evidence="9" id="KW-1185">Reference proteome</keyword>
<dbReference type="InterPro" id="IPR036576">
    <property type="entry name" value="WRKY_dom_sf"/>
</dbReference>
<feature type="compositionally biased region" description="Basic and acidic residues" evidence="6">
    <location>
        <begin position="159"/>
        <end position="170"/>
    </location>
</feature>
<evidence type="ECO:0000256" key="3">
    <source>
        <dbReference type="ARBA" id="ARBA00023125"/>
    </source>
</evidence>
<keyword evidence="5" id="KW-0539">Nucleus</keyword>
<feature type="non-terminal residue" evidence="8">
    <location>
        <position position="1"/>
    </location>
</feature>
<protein>
    <recommendedName>
        <fullName evidence="7">WRKY domain-containing protein</fullName>
    </recommendedName>
</protein>
<gene>
    <name evidence="8" type="ORF">KI387_003389</name>
</gene>
<dbReference type="Pfam" id="PF03106">
    <property type="entry name" value="WRKY"/>
    <property type="match status" value="1"/>
</dbReference>
<feature type="domain" description="WRKY" evidence="7">
    <location>
        <begin position="204"/>
        <end position="229"/>
    </location>
</feature>
<dbReference type="Proteomes" id="UP000824469">
    <property type="component" value="Unassembled WGS sequence"/>
</dbReference>
<dbReference type="InterPro" id="IPR044810">
    <property type="entry name" value="WRKY_plant"/>
</dbReference>
<evidence type="ECO:0000259" key="7">
    <source>
        <dbReference type="PROSITE" id="PS50811"/>
    </source>
</evidence>
<organism evidence="8 9">
    <name type="scientific">Taxus chinensis</name>
    <name type="common">Chinese yew</name>
    <name type="synonym">Taxus wallichiana var. chinensis</name>
    <dbReference type="NCBI Taxonomy" id="29808"/>
    <lineage>
        <taxon>Eukaryota</taxon>
        <taxon>Viridiplantae</taxon>
        <taxon>Streptophyta</taxon>
        <taxon>Embryophyta</taxon>
        <taxon>Tracheophyta</taxon>
        <taxon>Spermatophyta</taxon>
        <taxon>Pinopsida</taxon>
        <taxon>Pinidae</taxon>
        <taxon>Conifers II</taxon>
        <taxon>Cupressales</taxon>
        <taxon>Taxaceae</taxon>
        <taxon>Taxus</taxon>
    </lineage>
</organism>
<evidence type="ECO:0000256" key="5">
    <source>
        <dbReference type="ARBA" id="ARBA00023242"/>
    </source>
</evidence>
<dbReference type="GO" id="GO:0043565">
    <property type="term" value="F:sequence-specific DNA binding"/>
    <property type="evidence" value="ECO:0007669"/>
    <property type="project" value="InterPro"/>
</dbReference>
<keyword evidence="3" id="KW-0238">DNA-binding</keyword>
<dbReference type="EMBL" id="JAHRHJ020000001">
    <property type="protein sequence ID" value="KAH9331281.1"/>
    <property type="molecule type" value="Genomic_DNA"/>
</dbReference>
<dbReference type="GO" id="GO:0003700">
    <property type="term" value="F:DNA-binding transcription factor activity"/>
    <property type="evidence" value="ECO:0007669"/>
    <property type="project" value="InterPro"/>
</dbReference>